<comment type="subcellular location">
    <subcellularLocation>
        <location evidence="1">Membrane</location>
        <topology evidence="1">Multi-pass membrane protein</topology>
    </subcellularLocation>
</comment>
<evidence type="ECO:0000256" key="3">
    <source>
        <dbReference type="ARBA" id="ARBA00022448"/>
    </source>
</evidence>
<dbReference type="Pfam" id="PF06736">
    <property type="entry name" value="TMEM175"/>
    <property type="match status" value="1"/>
</dbReference>
<name>A0A7G9QQI9_9GAMM</name>
<evidence type="ECO:0000256" key="4">
    <source>
        <dbReference type="ARBA" id="ARBA00022538"/>
    </source>
</evidence>
<keyword evidence="8 13" id="KW-1133">Transmembrane helix</keyword>
<evidence type="ECO:0000256" key="8">
    <source>
        <dbReference type="ARBA" id="ARBA00022989"/>
    </source>
</evidence>
<evidence type="ECO:0000256" key="6">
    <source>
        <dbReference type="ARBA" id="ARBA00022826"/>
    </source>
</evidence>
<keyword evidence="7" id="KW-0630">Potassium</keyword>
<dbReference type="GO" id="GO:0016020">
    <property type="term" value="C:membrane"/>
    <property type="evidence" value="ECO:0007669"/>
    <property type="project" value="UniProtKB-SubCell"/>
</dbReference>
<gene>
    <name evidence="14" type="ORF">H9L17_10370</name>
</gene>
<keyword evidence="10 13" id="KW-0472">Membrane</keyword>
<feature type="transmembrane region" description="Helical" evidence="13">
    <location>
        <begin position="139"/>
        <end position="162"/>
    </location>
</feature>
<evidence type="ECO:0000313" key="15">
    <source>
        <dbReference type="Proteomes" id="UP000515977"/>
    </source>
</evidence>
<evidence type="ECO:0000256" key="7">
    <source>
        <dbReference type="ARBA" id="ARBA00022958"/>
    </source>
</evidence>
<sequence length="247" mass="27106">MTGVSELRRMPDGFLERGAQVTRLEAFVDAAFAFAVTLLVISLDAIPDSIPALMEAMKGVPAFAASFAQIAFFWHAHAGWSKRYGLDDAASTWLSLAMVFLVLVYVYPLKIVYGALFFWLSAGWFRAPVPFGSLGDLAAMFAVYGIAFATLSACMLALYAHAWRRRDALGLDAAEAAMTRRNAAAWCWRVIVALLSLLAAWMLSRSARVPIWLTGAPGMAYLLMPLSRVFASAFERRARAGTHPERT</sequence>
<feature type="transmembrane region" description="Helical" evidence="13">
    <location>
        <begin position="209"/>
        <end position="231"/>
    </location>
</feature>
<evidence type="ECO:0000313" key="14">
    <source>
        <dbReference type="EMBL" id="QNN45614.1"/>
    </source>
</evidence>
<dbReference type="AlphaFoldDB" id="A0A7G9QQI9"/>
<dbReference type="EMBL" id="CP060711">
    <property type="protein sequence ID" value="QNN45614.1"/>
    <property type="molecule type" value="Genomic_DNA"/>
</dbReference>
<dbReference type="RefSeq" id="WP_187569382.1">
    <property type="nucleotide sequence ID" value="NZ_CP060711.1"/>
</dbReference>
<evidence type="ECO:0000256" key="2">
    <source>
        <dbReference type="ARBA" id="ARBA00006920"/>
    </source>
</evidence>
<dbReference type="GO" id="GO:0005267">
    <property type="term" value="F:potassium channel activity"/>
    <property type="evidence" value="ECO:0007669"/>
    <property type="project" value="UniProtKB-KW"/>
</dbReference>
<evidence type="ECO:0000256" key="13">
    <source>
        <dbReference type="SAM" id="Phobius"/>
    </source>
</evidence>
<evidence type="ECO:0000256" key="10">
    <source>
        <dbReference type="ARBA" id="ARBA00023136"/>
    </source>
</evidence>
<evidence type="ECO:0000256" key="12">
    <source>
        <dbReference type="ARBA" id="ARBA00034430"/>
    </source>
</evidence>
<evidence type="ECO:0000256" key="11">
    <source>
        <dbReference type="ARBA" id="ARBA00023303"/>
    </source>
</evidence>
<reference evidence="14 15" key="1">
    <citation type="submission" date="2020-08" db="EMBL/GenBank/DDBJ databases">
        <title>Genome sequence of Thermomonas brevis KACC 16975T.</title>
        <authorList>
            <person name="Hyun D.-W."/>
            <person name="Bae J.-W."/>
        </authorList>
    </citation>
    <scope>NUCLEOTIDE SEQUENCE [LARGE SCALE GENOMIC DNA]</scope>
    <source>
        <strain evidence="14 15">KACC 16975</strain>
    </source>
</reference>
<dbReference type="GO" id="GO:0015252">
    <property type="term" value="F:proton channel activity"/>
    <property type="evidence" value="ECO:0007669"/>
    <property type="project" value="InterPro"/>
</dbReference>
<feature type="transmembrane region" description="Helical" evidence="13">
    <location>
        <begin position="59"/>
        <end position="80"/>
    </location>
</feature>
<organism evidence="14 15">
    <name type="scientific">Thermomonas brevis</name>
    <dbReference type="NCBI Taxonomy" id="215691"/>
    <lineage>
        <taxon>Bacteria</taxon>
        <taxon>Pseudomonadati</taxon>
        <taxon>Pseudomonadota</taxon>
        <taxon>Gammaproteobacteria</taxon>
        <taxon>Lysobacterales</taxon>
        <taxon>Lysobacteraceae</taxon>
        <taxon>Thermomonas</taxon>
    </lineage>
</organism>
<keyword evidence="6" id="KW-0631">Potassium channel</keyword>
<keyword evidence="4" id="KW-0633">Potassium transport</keyword>
<evidence type="ECO:0000256" key="1">
    <source>
        <dbReference type="ARBA" id="ARBA00004141"/>
    </source>
</evidence>
<keyword evidence="15" id="KW-1185">Reference proteome</keyword>
<keyword evidence="5 13" id="KW-0812">Transmembrane</keyword>
<evidence type="ECO:0000256" key="5">
    <source>
        <dbReference type="ARBA" id="ARBA00022692"/>
    </source>
</evidence>
<keyword evidence="9" id="KW-0406">Ion transport</keyword>
<evidence type="ECO:0000256" key="9">
    <source>
        <dbReference type="ARBA" id="ARBA00023065"/>
    </source>
</evidence>
<dbReference type="Proteomes" id="UP000515977">
    <property type="component" value="Chromosome"/>
</dbReference>
<dbReference type="KEGG" id="tbv:H9L17_10370"/>
<accession>A0A7G9QQI9</accession>
<feature type="transmembrane region" description="Helical" evidence="13">
    <location>
        <begin position="92"/>
        <end position="119"/>
    </location>
</feature>
<dbReference type="InterPro" id="IPR010617">
    <property type="entry name" value="TMEM175-like"/>
</dbReference>
<feature type="transmembrane region" description="Helical" evidence="13">
    <location>
        <begin position="183"/>
        <end position="203"/>
    </location>
</feature>
<keyword evidence="3" id="KW-0813">Transport</keyword>
<comment type="catalytic activity">
    <reaction evidence="12">
        <text>K(+)(in) = K(+)(out)</text>
        <dbReference type="Rhea" id="RHEA:29463"/>
        <dbReference type="ChEBI" id="CHEBI:29103"/>
    </reaction>
</comment>
<protein>
    <submittedName>
        <fullName evidence="14">DUF1211 domain-containing protein</fullName>
    </submittedName>
</protein>
<keyword evidence="11" id="KW-0407">Ion channel</keyword>
<comment type="similarity">
    <text evidence="2">Belongs to the TMEM175 family.</text>
</comment>
<proteinExistence type="inferred from homology"/>
<feature type="transmembrane region" description="Helical" evidence="13">
    <location>
        <begin position="26"/>
        <end position="47"/>
    </location>
</feature>